<organism evidence="3 4">
    <name type="scientific">Solanum pinnatisectum</name>
    <name type="common">tansyleaf nightshade</name>
    <dbReference type="NCBI Taxonomy" id="50273"/>
    <lineage>
        <taxon>Eukaryota</taxon>
        <taxon>Viridiplantae</taxon>
        <taxon>Streptophyta</taxon>
        <taxon>Embryophyta</taxon>
        <taxon>Tracheophyta</taxon>
        <taxon>Spermatophyta</taxon>
        <taxon>Magnoliopsida</taxon>
        <taxon>eudicotyledons</taxon>
        <taxon>Gunneridae</taxon>
        <taxon>Pentapetalae</taxon>
        <taxon>asterids</taxon>
        <taxon>lamiids</taxon>
        <taxon>Solanales</taxon>
        <taxon>Solanaceae</taxon>
        <taxon>Solanoideae</taxon>
        <taxon>Solaneae</taxon>
        <taxon>Solanum</taxon>
    </lineage>
</organism>
<dbReference type="AlphaFoldDB" id="A0AAV9LDP6"/>
<evidence type="ECO:0000313" key="3">
    <source>
        <dbReference type="EMBL" id="KAK4722884.1"/>
    </source>
</evidence>
<dbReference type="GO" id="GO:0070628">
    <property type="term" value="F:proteasome binding"/>
    <property type="evidence" value="ECO:0007669"/>
    <property type="project" value="TreeGrafter"/>
</dbReference>
<dbReference type="GO" id="GO:0043130">
    <property type="term" value="F:ubiquitin binding"/>
    <property type="evidence" value="ECO:0007669"/>
    <property type="project" value="TreeGrafter"/>
</dbReference>
<accession>A0AAV9LDP6</accession>
<dbReference type="SUPFAM" id="SSF54236">
    <property type="entry name" value="Ubiquitin-like"/>
    <property type="match status" value="1"/>
</dbReference>
<keyword evidence="4" id="KW-1185">Reference proteome</keyword>
<dbReference type="CDD" id="cd17039">
    <property type="entry name" value="Ubl_ubiquitin_like"/>
    <property type="match status" value="1"/>
</dbReference>
<dbReference type="Gene3D" id="3.10.20.90">
    <property type="entry name" value="Phosphatidylinositol 3-kinase Catalytic Subunit, Chain A, domain 1"/>
    <property type="match status" value="1"/>
</dbReference>
<dbReference type="GO" id="GO:0031593">
    <property type="term" value="F:polyubiquitin modification-dependent protein binding"/>
    <property type="evidence" value="ECO:0007669"/>
    <property type="project" value="TreeGrafter"/>
</dbReference>
<feature type="compositionally biased region" description="Basic and acidic residues" evidence="1">
    <location>
        <begin position="145"/>
        <end position="154"/>
    </location>
</feature>
<protein>
    <recommendedName>
        <fullName evidence="2">Ubiquitin-like domain-containing protein</fullName>
    </recommendedName>
</protein>
<dbReference type="Proteomes" id="UP001311915">
    <property type="component" value="Unassembled WGS sequence"/>
</dbReference>
<dbReference type="InterPro" id="IPR000626">
    <property type="entry name" value="Ubiquitin-like_dom"/>
</dbReference>
<dbReference type="InterPro" id="IPR029071">
    <property type="entry name" value="Ubiquitin-like_domsf"/>
</dbReference>
<dbReference type="GO" id="GO:0043161">
    <property type="term" value="P:proteasome-mediated ubiquitin-dependent protein catabolic process"/>
    <property type="evidence" value="ECO:0007669"/>
    <property type="project" value="TreeGrafter"/>
</dbReference>
<feature type="compositionally biased region" description="Acidic residues" evidence="1">
    <location>
        <begin position="83"/>
        <end position="144"/>
    </location>
</feature>
<dbReference type="PROSITE" id="PS50053">
    <property type="entry name" value="UBIQUITIN_2"/>
    <property type="match status" value="1"/>
</dbReference>
<dbReference type="SMART" id="SM00213">
    <property type="entry name" value="UBQ"/>
    <property type="match status" value="1"/>
</dbReference>
<feature type="compositionally biased region" description="Acidic residues" evidence="1">
    <location>
        <begin position="169"/>
        <end position="188"/>
    </location>
</feature>
<gene>
    <name evidence="3" type="ORF">R3W88_013117</name>
</gene>
<proteinExistence type="predicted"/>
<dbReference type="PANTHER" id="PTHR10621:SF64">
    <property type="entry name" value="UBIQUITIN-LIKE DOMAIN-CONTAINING PROTEIN"/>
    <property type="match status" value="1"/>
</dbReference>
<feature type="domain" description="Ubiquitin-like" evidence="2">
    <location>
        <begin position="1"/>
        <end position="77"/>
    </location>
</feature>
<dbReference type="GO" id="GO:0005829">
    <property type="term" value="C:cytosol"/>
    <property type="evidence" value="ECO:0007669"/>
    <property type="project" value="TreeGrafter"/>
</dbReference>
<name>A0AAV9LDP6_9SOLN</name>
<evidence type="ECO:0000313" key="4">
    <source>
        <dbReference type="Proteomes" id="UP001311915"/>
    </source>
</evidence>
<sequence length="215" mass="23447">MQVVVEIMMGTIFHIQVGDNATVLDLKIAIHNQENVPANRILLLLDIGDDHLLMNDDQKALGEYGVQDGSRFQLIFKPYEAEKDNDDAEKDDDDAEAEKDYDDAEAEKDDDDAEAEKDDDDAEAEKDDDDTEAEKDNDDAEAEKDDAAAAHHDSFAAAYAAIVGSPLPDLDDSGDDMGTEDESDDNSSDDSGSTTPKTPHEESTAESPEYISISD</sequence>
<evidence type="ECO:0000256" key="1">
    <source>
        <dbReference type="SAM" id="MobiDB-lite"/>
    </source>
</evidence>
<feature type="region of interest" description="Disordered" evidence="1">
    <location>
        <begin position="78"/>
        <end position="215"/>
    </location>
</feature>
<dbReference type="Pfam" id="PF00240">
    <property type="entry name" value="ubiquitin"/>
    <property type="match status" value="1"/>
</dbReference>
<reference evidence="3 4" key="1">
    <citation type="submission" date="2023-10" db="EMBL/GenBank/DDBJ databases">
        <title>Genome-Wide Identification Analysis in wild type Solanum Pinnatisectum Reveals Some Genes Defensing Phytophthora Infestans.</title>
        <authorList>
            <person name="Sun C."/>
        </authorList>
    </citation>
    <scope>NUCLEOTIDE SEQUENCE [LARGE SCALE GENOMIC DNA]</scope>
    <source>
        <strain evidence="3">LQN</strain>
        <tissue evidence="3">Leaf</tissue>
    </source>
</reference>
<dbReference type="EMBL" id="JAWPEI010000007">
    <property type="protein sequence ID" value="KAK4722884.1"/>
    <property type="molecule type" value="Genomic_DNA"/>
</dbReference>
<dbReference type="PANTHER" id="PTHR10621">
    <property type="entry name" value="UV EXCISION REPAIR PROTEIN RAD23"/>
    <property type="match status" value="1"/>
</dbReference>
<dbReference type="GO" id="GO:0005654">
    <property type="term" value="C:nucleoplasm"/>
    <property type="evidence" value="ECO:0007669"/>
    <property type="project" value="TreeGrafter"/>
</dbReference>
<comment type="caution">
    <text evidence="3">The sequence shown here is derived from an EMBL/GenBank/DDBJ whole genome shotgun (WGS) entry which is preliminary data.</text>
</comment>
<evidence type="ECO:0000259" key="2">
    <source>
        <dbReference type="PROSITE" id="PS50053"/>
    </source>
</evidence>